<feature type="transmembrane region" description="Helical" evidence="5">
    <location>
        <begin position="190"/>
        <end position="214"/>
    </location>
</feature>
<evidence type="ECO:0000256" key="4">
    <source>
        <dbReference type="ARBA" id="ARBA00023136"/>
    </source>
</evidence>
<evidence type="ECO:0000259" key="6">
    <source>
        <dbReference type="PROSITE" id="PS50262"/>
    </source>
</evidence>
<evidence type="ECO:0000313" key="7">
    <source>
        <dbReference type="EMBL" id="CAI9562651.1"/>
    </source>
</evidence>
<keyword evidence="2 5" id="KW-0812">Transmembrane</keyword>
<dbReference type="InterPro" id="IPR027294">
    <property type="entry name" value="NPS_rcpt"/>
</dbReference>
<keyword evidence="3 5" id="KW-1133">Transmembrane helix</keyword>
<dbReference type="EMBL" id="CATNWA010011970">
    <property type="protein sequence ID" value="CAI9562651.1"/>
    <property type="molecule type" value="Genomic_DNA"/>
</dbReference>
<dbReference type="Pfam" id="PF00001">
    <property type="entry name" value="7tm_1"/>
    <property type="match status" value="1"/>
</dbReference>
<dbReference type="SUPFAM" id="SSF81321">
    <property type="entry name" value="Family A G protein-coupled receptor-like"/>
    <property type="match status" value="1"/>
</dbReference>
<sequence>MEEDFFETAVTVSNFNVSAKCKINKNFTFLYLSSVYIVVFIVGSLGNVFGLWNLCGNWKKWTSLNVFVFNLGIADLLYVFTLPFFVSYYFNEGVWIFGYDFCRLARLLFHINMYASISFLTCISIQRYLGIVHPMKMMGRLHSLRPSFYISILVWILVIIQILPHLYFTNAMKNATYCHDSTINDHVESYAPYTFTITVTGFLIPFLIIVACYTRILTVLTKNTNVDTNLKSRSIKLVFIILVLFAVCFFPYYIFRNINLLSRVWQLKGGCTQTLRNLYISYQVTRGLACMNSAINPLLYLVTNENFVSRFRQMQKKAWHTFVYLGRQNSIPEIKMLNMKQTNEQNDFFEEL</sequence>
<protein>
    <recommendedName>
        <fullName evidence="6">G-protein coupled receptors family 1 profile domain-containing protein</fullName>
    </recommendedName>
</protein>
<accession>A0ABN9CU75</accession>
<evidence type="ECO:0000256" key="1">
    <source>
        <dbReference type="ARBA" id="ARBA00004370"/>
    </source>
</evidence>
<dbReference type="PANTHER" id="PTHR24244">
    <property type="entry name" value="NEUROPEPTIDE S RECEPTOR"/>
    <property type="match status" value="1"/>
</dbReference>
<feature type="domain" description="G-protein coupled receptors family 1 profile" evidence="6">
    <location>
        <begin position="46"/>
        <end position="300"/>
    </location>
</feature>
<comment type="subcellular location">
    <subcellularLocation>
        <location evidence="1">Membrane</location>
    </subcellularLocation>
</comment>
<dbReference type="Proteomes" id="UP001162483">
    <property type="component" value="Unassembled WGS sequence"/>
</dbReference>
<name>A0ABN9CU75_9NEOB</name>
<evidence type="ECO:0000256" key="5">
    <source>
        <dbReference type="SAM" id="Phobius"/>
    </source>
</evidence>
<keyword evidence="8" id="KW-1185">Reference proteome</keyword>
<evidence type="ECO:0000256" key="2">
    <source>
        <dbReference type="ARBA" id="ARBA00022692"/>
    </source>
</evidence>
<dbReference type="InterPro" id="IPR000276">
    <property type="entry name" value="GPCR_Rhodpsn"/>
</dbReference>
<feature type="transmembrane region" description="Helical" evidence="5">
    <location>
        <begin position="146"/>
        <end position="167"/>
    </location>
</feature>
<dbReference type="PANTHER" id="PTHR24244:SF0">
    <property type="entry name" value="G-PROTEIN COUPLED RECEPTORS FAMILY 1 PROFILE DOMAIN-CONTAINING PROTEIN"/>
    <property type="match status" value="1"/>
</dbReference>
<dbReference type="InterPro" id="IPR017452">
    <property type="entry name" value="GPCR_Rhodpsn_7TM"/>
</dbReference>
<organism evidence="7 8">
    <name type="scientific">Staurois parvus</name>
    <dbReference type="NCBI Taxonomy" id="386267"/>
    <lineage>
        <taxon>Eukaryota</taxon>
        <taxon>Metazoa</taxon>
        <taxon>Chordata</taxon>
        <taxon>Craniata</taxon>
        <taxon>Vertebrata</taxon>
        <taxon>Euteleostomi</taxon>
        <taxon>Amphibia</taxon>
        <taxon>Batrachia</taxon>
        <taxon>Anura</taxon>
        <taxon>Neobatrachia</taxon>
        <taxon>Ranoidea</taxon>
        <taxon>Ranidae</taxon>
        <taxon>Staurois</taxon>
    </lineage>
</organism>
<proteinExistence type="predicted"/>
<dbReference type="Gene3D" id="1.20.1070.10">
    <property type="entry name" value="Rhodopsin 7-helix transmembrane proteins"/>
    <property type="match status" value="1"/>
</dbReference>
<feature type="transmembrane region" description="Helical" evidence="5">
    <location>
        <begin position="107"/>
        <end position="125"/>
    </location>
</feature>
<dbReference type="PRINTS" id="PR01157">
    <property type="entry name" value="P2YPURNOCPTR"/>
</dbReference>
<dbReference type="PRINTS" id="PR00237">
    <property type="entry name" value="GPCRRHODOPSN"/>
</dbReference>
<feature type="transmembrane region" description="Helical" evidence="5">
    <location>
        <begin position="64"/>
        <end position="87"/>
    </location>
</feature>
<keyword evidence="4 5" id="KW-0472">Membrane</keyword>
<evidence type="ECO:0000313" key="8">
    <source>
        <dbReference type="Proteomes" id="UP001162483"/>
    </source>
</evidence>
<dbReference type="PROSITE" id="PS50262">
    <property type="entry name" value="G_PROTEIN_RECEP_F1_2"/>
    <property type="match status" value="1"/>
</dbReference>
<evidence type="ECO:0000256" key="3">
    <source>
        <dbReference type="ARBA" id="ARBA00022989"/>
    </source>
</evidence>
<feature type="transmembrane region" description="Helical" evidence="5">
    <location>
        <begin position="29"/>
        <end position="52"/>
    </location>
</feature>
<gene>
    <name evidence="7" type="ORF">SPARVUS_LOCUS5643398</name>
</gene>
<comment type="caution">
    <text evidence="7">The sequence shown here is derived from an EMBL/GenBank/DDBJ whole genome shotgun (WGS) entry which is preliminary data.</text>
</comment>
<reference evidence="7" key="1">
    <citation type="submission" date="2023-05" db="EMBL/GenBank/DDBJ databases">
        <authorList>
            <person name="Stuckert A."/>
        </authorList>
    </citation>
    <scope>NUCLEOTIDE SEQUENCE</scope>
</reference>
<feature type="transmembrane region" description="Helical" evidence="5">
    <location>
        <begin position="235"/>
        <end position="255"/>
    </location>
</feature>